<keyword evidence="7" id="KW-1185">Reference proteome</keyword>
<dbReference type="SUPFAM" id="SSF52743">
    <property type="entry name" value="Subtilisin-like"/>
    <property type="match status" value="1"/>
</dbReference>
<evidence type="ECO:0000313" key="6">
    <source>
        <dbReference type="EMBL" id="KAK4151208.1"/>
    </source>
</evidence>
<dbReference type="Gene3D" id="3.40.50.200">
    <property type="entry name" value="Peptidase S8/S53 domain"/>
    <property type="match status" value="1"/>
</dbReference>
<dbReference type="PRINTS" id="PR00723">
    <property type="entry name" value="SUBTILISIN"/>
</dbReference>
<feature type="domain" description="Peptidase S8/S53" evidence="4">
    <location>
        <begin position="516"/>
        <end position="716"/>
    </location>
</feature>
<feature type="non-terminal residue" evidence="6">
    <location>
        <position position="1"/>
    </location>
</feature>
<evidence type="ECO:0000259" key="5">
    <source>
        <dbReference type="Pfam" id="PF24476"/>
    </source>
</evidence>
<evidence type="ECO:0000256" key="3">
    <source>
        <dbReference type="ARBA" id="ARBA00022825"/>
    </source>
</evidence>
<keyword evidence="3" id="KW-0720">Serine protease</keyword>
<dbReference type="GO" id="GO:0004252">
    <property type="term" value="F:serine-type endopeptidase activity"/>
    <property type="evidence" value="ECO:0007669"/>
    <property type="project" value="InterPro"/>
</dbReference>
<keyword evidence="1" id="KW-0645">Protease</keyword>
<evidence type="ECO:0000313" key="7">
    <source>
        <dbReference type="Proteomes" id="UP001302745"/>
    </source>
</evidence>
<name>A0AAN6ZUX5_9PEZI</name>
<dbReference type="InterPro" id="IPR056002">
    <property type="entry name" value="DUF7580"/>
</dbReference>
<dbReference type="InterPro" id="IPR000209">
    <property type="entry name" value="Peptidase_S8/S53_dom"/>
</dbReference>
<sequence length="815" mass="91096">YPALQLLMEDSGSATQALVSLAIDTQHKMERRRIISCLQGFVPLVPDIMPTNAVVQAEGGEPPECGREISSLFETLSAYCFCIGDGERRRPVAACIRLSSSRLEDDKVTFGVLFMGHPHQNGQSGIGNQQLWWQDTEISLTIGDGDTTNTELDSPQEIGPDLFCEVVSQRELGPRLLYLWATKVPVPGPAICLTAERKLFVDASTADPLKQWIVERPSISLRCLLERASAQDFTEKKKEVLSVFLAKAVWQYYSSPWMREPWNKDSVHFVFERRITNPGLGMTGIFVDEPLLSVSIPAPNREHVVDNRGPSRLTFFLATNRIPKILALGIMLMEIQLGRPIESLYTDSKYSHHCPNGIAHANTNHNICKDLINIHNIYAEKETSLPMSTLITSCILPNDVFMPPHAKGLDDDHIRDALYVLVKQLEVWNSKRQPHNVQPLILPVPGMLSTNPPTPPPVSIDPQHNTQLSQPEEEMRHGRTMAQITNSKTTEDWFNRMRSVIHILKAPSDEKEYVAVKVAVLDTGVSPQHAEADYITEYQDFVSRRNDLKCDKTGHGTTSIRLILDMCESASVYVLRIFDRDVATEETQQLAVEALSWCMKNNMDIVCMACGFLSESQALRQKIREVSNRMLVIAAPTNYGNRQDLFYPARYYDFVLPMFATDGNVKSSGQNPSHPGLGKWSFAILGEDIRNIHGVVGSGTSYATAIAAGFAARLLDFARHGDSRSALGGGGGGDPDVAEKLKDKFTMTRVLLSLTMRTIDRPYYCIRPWDLLPAHLQRQIPFSLANPPSDADVRSARRDVCQWIEWGVEGRWTSG</sequence>
<evidence type="ECO:0000259" key="4">
    <source>
        <dbReference type="Pfam" id="PF00082"/>
    </source>
</evidence>
<dbReference type="InterPro" id="IPR015500">
    <property type="entry name" value="Peptidase_S8_subtilisin-rel"/>
</dbReference>
<reference evidence="6" key="2">
    <citation type="submission" date="2023-05" db="EMBL/GenBank/DDBJ databases">
        <authorList>
            <consortium name="Lawrence Berkeley National Laboratory"/>
            <person name="Steindorff A."/>
            <person name="Hensen N."/>
            <person name="Bonometti L."/>
            <person name="Westerberg I."/>
            <person name="Brannstrom I.O."/>
            <person name="Guillou S."/>
            <person name="Cros-Aarteil S."/>
            <person name="Calhoun S."/>
            <person name="Haridas S."/>
            <person name="Kuo A."/>
            <person name="Mondo S."/>
            <person name="Pangilinan J."/>
            <person name="Riley R."/>
            <person name="Labutti K."/>
            <person name="Andreopoulos B."/>
            <person name="Lipzen A."/>
            <person name="Chen C."/>
            <person name="Yanf M."/>
            <person name="Daum C."/>
            <person name="Ng V."/>
            <person name="Clum A."/>
            <person name="Ohm R."/>
            <person name="Martin F."/>
            <person name="Silar P."/>
            <person name="Natvig D."/>
            <person name="Lalanne C."/>
            <person name="Gautier V."/>
            <person name="Ament-Velasquez S.L."/>
            <person name="Kruys A."/>
            <person name="Hutchinson M.I."/>
            <person name="Powell A.J."/>
            <person name="Barry K."/>
            <person name="Miller A.N."/>
            <person name="Grigoriev I.V."/>
            <person name="Debuchy R."/>
            <person name="Gladieux P."/>
            <person name="Thoren M.H."/>
            <person name="Johannesson H."/>
        </authorList>
    </citation>
    <scope>NUCLEOTIDE SEQUENCE</scope>
    <source>
        <strain evidence="6">CBS 538.74</strain>
    </source>
</reference>
<dbReference type="Pfam" id="PF00082">
    <property type="entry name" value="Peptidase_S8"/>
    <property type="match status" value="1"/>
</dbReference>
<dbReference type="PANTHER" id="PTHR35186">
    <property type="entry name" value="ANK_REP_REGION DOMAIN-CONTAINING PROTEIN"/>
    <property type="match status" value="1"/>
</dbReference>
<evidence type="ECO:0008006" key="8">
    <source>
        <dbReference type="Google" id="ProtNLM"/>
    </source>
</evidence>
<feature type="domain" description="DUF7580" evidence="5">
    <location>
        <begin position="196"/>
        <end position="354"/>
    </location>
</feature>
<protein>
    <recommendedName>
        <fullName evidence="8">Peptidase S8/S53 domain-containing protein</fullName>
    </recommendedName>
</protein>
<reference evidence="6" key="1">
    <citation type="journal article" date="2023" name="Mol. Phylogenet. Evol.">
        <title>Genome-scale phylogeny and comparative genomics of the fungal order Sordariales.</title>
        <authorList>
            <person name="Hensen N."/>
            <person name="Bonometti L."/>
            <person name="Westerberg I."/>
            <person name="Brannstrom I.O."/>
            <person name="Guillou S."/>
            <person name="Cros-Aarteil S."/>
            <person name="Calhoun S."/>
            <person name="Haridas S."/>
            <person name="Kuo A."/>
            <person name="Mondo S."/>
            <person name="Pangilinan J."/>
            <person name="Riley R."/>
            <person name="LaButti K."/>
            <person name="Andreopoulos B."/>
            <person name="Lipzen A."/>
            <person name="Chen C."/>
            <person name="Yan M."/>
            <person name="Daum C."/>
            <person name="Ng V."/>
            <person name="Clum A."/>
            <person name="Steindorff A."/>
            <person name="Ohm R.A."/>
            <person name="Martin F."/>
            <person name="Silar P."/>
            <person name="Natvig D.O."/>
            <person name="Lalanne C."/>
            <person name="Gautier V."/>
            <person name="Ament-Velasquez S.L."/>
            <person name="Kruys A."/>
            <person name="Hutchinson M.I."/>
            <person name="Powell A.J."/>
            <person name="Barry K."/>
            <person name="Miller A.N."/>
            <person name="Grigoriev I.V."/>
            <person name="Debuchy R."/>
            <person name="Gladieux P."/>
            <person name="Hiltunen Thoren M."/>
            <person name="Johannesson H."/>
        </authorList>
    </citation>
    <scope>NUCLEOTIDE SEQUENCE</scope>
    <source>
        <strain evidence="6">CBS 538.74</strain>
    </source>
</reference>
<dbReference type="InterPro" id="IPR036852">
    <property type="entry name" value="Peptidase_S8/S53_dom_sf"/>
</dbReference>
<dbReference type="AlphaFoldDB" id="A0AAN6ZUX5"/>
<accession>A0AAN6ZUX5</accession>
<keyword evidence="2" id="KW-0378">Hydrolase</keyword>
<dbReference type="Pfam" id="PF24476">
    <property type="entry name" value="DUF7580"/>
    <property type="match status" value="1"/>
</dbReference>
<evidence type="ECO:0000256" key="2">
    <source>
        <dbReference type="ARBA" id="ARBA00022801"/>
    </source>
</evidence>
<gene>
    <name evidence="6" type="ORF">C8A00DRAFT_17366</name>
</gene>
<dbReference type="Proteomes" id="UP001302745">
    <property type="component" value="Unassembled WGS sequence"/>
</dbReference>
<dbReference type="PANTHER" id="PTHR35186:SF4">
    <property type="entry name" value="PRION-INHIBITION AND PROPAGATION HELO DOMAIN-CONTAINING PROTEIN"/>
    <property type="match status" value="1"/>
</dbReference>
<comment type="caution">
    <text evidence="6">The sequence shown here is derived from an EMBL/GenBank/DDBJ whole genome shotgun (WGS) entry which is preliminary data.</text>
</comment>
<evidence type="ECO:0000256" key="1">
    <source>
        <dbReference type="ARBA" id="ARBA00022670"/>
    </source>
</evidence>
<organism evidence="6 7">
    <name type="scientific">Chaetomidium leptoderma</name>
    <dbReference type="NCBI Taxonomy" id="669021"/>
    <lineage>
        <taxon>Eukaryota</taxon>
        <taxon>Fungi</taxon>
        <taxon>Dikarya</taxon>
        <taxon>Ascomycota</taxon>
        <taxon>Pezizomycotina</taxon>
        <taxon>Sordariomycetes</taxon>
        <taxon>Sordariomycetidae</taxon>
        <taxon>Sordariales</taxon>
        <taxon>Chaetomiaceae</taxon>
        <taxon>Chaetomidium</taxon>
    </lineage>
</organism>
<dbReference type="GO" id="GO:0006508">
    <property type="term" value="P:proteolysis"/>
    <property type="evidence" value="ECO:0007669"/>
    <property type="project" value="UniProtKB-KW"/>
</dbReference>
<proteinExistence type="predicted"/>
<dbReference type="EMBL" id="MU857027">
    <property type="protein sequence ID" value="KAK4151208.1"/>
    <property type="molecule type" value="Genomic_DNA"/>
</dbReference>